<protein>
    <submittedName>
        <fullName evidence="2">C-type lectin domain family 4 member G-like protein</fullName>
    </submittedName>
</protein>
<name>A0AAD3REL4_LATJO</name>
<dbReference type="EMBL" id="BRZM01000075">
    <property type="protein sequence ID" value="GLD65040.1"/>
    <property type="molecule type" value="Genomic_DNA"/>
</dbReference>
<keyword evidence="1" id="KW-0472">Membrane</keyword>
<dbReference type="AlphaFoldDB" id="A0AAD3REL4"/>
<evidence type="ECO:0000256" key="1">
    <source>
        <dbReference type="SAM" id="Phobius"/>
    </source>
</evidence>
<feature type="transmembrane region" description="Helical" evidence="1">
    <location>
        <begin position="62"/>
        <end position="85"/>
    </location>
</feature>
<evidence type="ECO:0000313" key="2">
    <source>
        <dbReference type="EMBL" id="GLD65040.1"/>
    </source>
</evidence>
<organism evidence="2 3">
    <name type="scientific">Lates japonicus</name>
    <name type="common">Japanese lates</name>
    <dbReference type="NCBI Taxonomy" id="270547"/>
    <lineage>
        <taxon>Eukaryota</taxon>
        <taxon>Metazoa</taxon>
        <taxon>Chordata</taxon>
        <taxon>Craniata</taxon>
        <taxon>Vertebrata</taxon>
        <taxon>Euteleostomi</taxon>
        <taxon>Actinopterygii</taxon>
        <taxon>Neopterygii</taxon>
        <taxon>Teleostei</taxon>
        <taxon>Neoteleostei</taxon>
        <taxon>Acanthomorphata</taxon>
        <taxon>Carangaria</taxon>
        <taxon>Carangaria incertae sedis</taxon>
        <taxon>Centropomidae</taxon>
        <taxon>Lates</taxon>
    </lineage>
</organism>
<dbReference type="Proteomes" id="UP001279410">
    <property type="component" value="Unassembled WGS sequence"/>
</dbReference>
<sequence length="106" mass="11720">MSEDIYAKPDLTKKVRFQTGEKNGNVDVCEDIDSVTIYDNCWAEGTISVNVPPEKRNLVRPAAVVLVLLGLLLLAVVVALVVLLIQDKSLNVNLTSERDQLQTKLQ</sequence>
<reference evidence="2" key="1">
    <citation type="submission" date="2022-08" db="EMBL/GenBank/DDBJ databases">
        <title>Genome sequencing of akame (Lates japonicus).</title>
        <authorList>
            <person name="Hashiguchi Y."/>
            <person name="Takahashi H."/>
        </authorList>
    </citation>
    <scope>NUCLEOTIDE SEQUENCE</scope>
    <source>
        <strain evidence="2">Kochi</strain>
    </source>
</reference>
<proteinExistence type="predicted"/>
<comment type="caution">
    <text evidence="2">The sequence shown here is derived from an EMBL/GenBank/DDBJ whole genome shotgun (WGS) entry which is preliminary data.</text>
</comment>
<gene>
    <name evidence="2" type="ORF">AKAME5_001653600</name>
</gene>
<evidence type="ECO:0000313" key="3">
    <source>
        <dbReference type="Proteomes" id="UP001279410"/>
    </source>
</evidence>
<keyword evidence="1" id="KW-1133">Transmembrane helix</keyword>
<keyword evidence="3" id="KW-1185">Reference proteome</keyword>
<keyword evidence="1" id="KW-0812">Transmembrane</keyword>
<accession>A0AAD3REL4</accession>